<name>A0A9Q1KJ97_9CARY</name>
<sequence>MEKASMGSLPICCLMKPIFYEVPKCSLFYSGVLKWIKLKRKREVLSVFQNTMRKLATTRSWDFLGMSEKLKRNAKAESNIIVGLLDTGIYVDAPSFSDEGYGPPPSKWKGKCDKGANFTGCNKKVVGAKFYNLGNMDSGMDPSPTDTDGHGSHTASTATGSTVSGGSLYGLAKGTVRGGVPGARIAMYKVCGTLGCSDMNLMAGFDDAIADGVDLLSVSIGGPAQSFFDDVIAIGSFHALKKGILTVCAAGNDGPEAGTVANVAPWILTVAATNLDREFRTKVKLGNGTKFTVSLPIIVTYHAEGTSVNTFTMKKAMYPLTSSDLAYNATSSPFANSSICEVDALSLSKVKGRIVLCMGNSAADWSIVRNNGSGTIIALDEVRDLASTALVPATIVNSNMGRKIAEYINSTKYAFSFHLLTYFTQMLPLVSLTYRDDASKWLQNKIA</sequence>
<evidence type="ECO:0000259" key="9">
    <source>
        <dbReference type="Pfam" id="PF00082"/>
    </source>
</evidence>
<evidence type="ECO:0000313" key="10">
    <source>
        <dbReference type="EMBL" id="KAJ8444277.1"/>
    </source>
</evidence>
<organism evidence="10 11">
    <name type="scientific">Carnegiea gigantea</name>
    <dbReference type="NCBI Taxonomy" id="171969"/>
    <lineage>
        <taxon>Eukaryota</taxon>
        <taxon>Viridiplantae</taxon>
        <taxon>Streptophyta</taxon>
        <taxon>Embryophyta</taxon>
        <taxon>Tracheophyta</taxon>
        <taxon>Spermatophyta</taxon>
        <taxon>Magnoliopsida</taxon>
        <taxon>eudicotyledons</taxon>
        <taxon>Gunneridae</taxon>
        <taxon>Pentapetalae</taxon>
        <taxon>Caryophyllales</taxon>
        <taxon>Cactineae</taxon>
        <taxon>Cactaceae</taxon>
        <taxon>Cactoideae</taxon>
        <taxon>Echinocereeae</taxon>
        <taxon>Carnegiea</taxon>
    </lineage>
</organism>
<dbReference type="InterPro" id="IPR034197">
    <property type="entry name" value="Peptidases_S8_3"/>
</dbReference>
<dbReference type="Gene3D" id="3.40.50.200">
    <property type="entry name" value="Peptidase S8/S53 domain"/>
    <property type="match status" value="1"/>
</dbReference>
<keyword evidence="3" id="KW-0732">Signal</keyword>
<keyword evidence="11" id="KW-1185">Reference proteome</keyword>
<dbReference type="CDD" id="cd04852">
    <property type="entry name" value="Peptidases_S8_3"/>
    <property type="match status" value="1"/>
</dbReference>
<proteinExistence type="inferred from homology"/>
<dbReference type="OrthoDB" id="206201at2759"/>
<dbReference type="PROSITE" id="PS51892">
    <property type="entry name" value="SUBTILASE"/>
    <property type="match status" value="1"/>
</dbReference>
<dbReference type="SUPFAM" id="SSF52743">
    <property type="entry name" value="Subtilisin-like"/>
    <property type="match status" value="1"/>
</dbReference>
<dbReference type="Pfam" id="PF00082">
    <property type="entry name" value="Peptidase_S8"/>
    <property type="match status" value="1"/>
</dbReference>
<evidence type="ECO:0000256" key="5">
    <source>
        <dbReference type="ARBA" id="ARBA00022825"/>
    </source>
</evidence>
<dbReference type="InterPro" id="IPR045051">
    <property type="entry name" value="SBT"/>
</dbReference>
<dbReference type="EMBL" id="JAKOGI010000102">
    <property type="protein sequence ID" value="KAJ8444277.1"/>
    <property type="molecule type" value="Genomic_DNA"/>
</dbReference>
<accession>A0A9Q1KJ97</accession>
<dbReference type="PANTHER" id="PTHR10795">
    <property type="entry name" value="PROPROTEIN CONVERTASE SUBTILISIN/KEXIN"/>
    <property type="match status" value="1"/>
</dbReference>
<comment type="caution">
    <text evidence="10">The sequence shown here is derived from an EMBL/GenBank/DDBJ whole genome shotgun (WGS) entry which is preliminary data.</text>
</comment>
<dbReference type="CDD" id="cd02120">
    <property type="entry name" value="PA_subtilisin_like"/>
    <property type="match status" value="1"/>
</dbReference>
<keyword evidence="2" id="KW-0645">Protease</keyword>
<gene>
    <name evidence="10" type="ORF">Cgig2_024603</name>
</gene>
<feature type="region of interest" description="Disordered" evidence="8">
    <location>
        <begin position="139"/>
        <end position="160"/>
    </location>
</feature>
<protein>
    <recommendedName>
        <fullName evidence="9">Peptidase S8/S53 domain-containing protein</fullName>
    </recommendedName>
</protein>
<comment type="similarity">
    <text evidence="1 7">Belongs to the peptidase S8 family.</text>
</comment>
<dbReference type="GO" id="GO:0006508">
    <property type="term" value="P:proteolysis"/>
    <property type="evidence" value="ECO:0007669"/>
    <property type="project" value="UniProtKB-KW"/>
</dbReference>
<evidence type="ECO:0000313" key="11">
    <source>
        <dbReference type="Proteomes" id="UP001153076"/>
    </source>
</evidence>
<keyword evidence="5" id="KW-0720">Serine protease</keyword>
<evidence type="ECO:0000256" key="8">
    <source>
        <dbReference type="SAM" id="MobiDB-lite"/>
    </source>
</evidence>
<dbReference type="InterPro" id="IPR015500">
    <property type="entry name" value="Peptidase_S8_subtilisin-rel"/>
</dbReference>
<dbReference type="InterPro" id="IPR000209">
    <property type="entry name" value="Peptidase_S8/S53_dom"/>
</dbReference>
<dbReference type="InterPro" id="IPR036852">
    <property type="entry name" value="Peptidase_S8/S53_dom_sf"/>
</dbReference>
<keyword evidence="4" id="KW-0378">Hydrolase</keyword>
<dbReference type="InterPro" id="IPR023827">
    <property type="entry name" value="Peptidase_S8_Asp-AS"/>
</dbReference>
<evidence type="ECO:0000256" key="3">
    <source>
        <dbReference type="ARBA" id="ARBA00022729"/>
    </source>
</evidence>
<reference evidence="10" key="1">
    <citation type="submission" date="2022-04" db="EMBL/GenBank/DDBJ databases">
        <title>Carnegiea gigantea Genome sequencing and assembly v2.</title>
        <authorList>
            <person name="Copetti D."/>
            <person name="Sanderson M.J."/>
            <person name="Burquez A."/>
            <person name="Wojciechowski M.F."/>
        </authorList>
    </citation>
    <scope>NUCLEOTIDE SEQUENCE</scope>
    <source>
        <strain evidence="10">SGP5-SGP5p</strain>
        <tissue evidence="10">Aerial part</tissue>
    </source>
</reference>
<dbReference type="Gene3D" id="3.50.30.30">
    <property type="match status" value="1"/>
</dbReference>
<evidence type="ECO:0000256" key="4">
    <source>
        <dbReference type="ARBA" id="ARBA00022801"/>
    </source>
</evidence>
<comment type="caution">
    <text evidence="7">Lacks conserved residue(s) required for the propagation of feature annotation.</text>
</comment>
<keyword evidence="6" id="KW-0325">Glycoprotein</keyword>
<dbReference type="AlphaFoldDB" id="A0A9Q1KJ97"/>
<dbReference type="PROSITE" id="PS00136">
    <property type="entry name" value="SUBTILASE_ASP"/>
    <property type="match status" value="1"/>
</dbReference>
<evidence type="ECO:0000256" key="6">
    <source>
        <dbReference type="ARBA" id="ARBA00023180"/>
    </source>
</evidence>
<dbReference type="PRINTS" id="PR00723">
    <property type="entry name" value="SUBTILISIN"/>
</dbReference>
<feature type="domain" description="Peptidase S8/S53" evidence="9">
    <location>
        <begin position="78"/>
        <end position="317"/>
    </location>
</feature>
<evidence type="ECO:0000256" key="1">
    <source>
        <dbReference type="ARBA" id="ARBA00011073"/>
    </source>
</evidence>
<dbReference type="Proteomes" id="UP001153076">
    <property type="component" value="Unassembled WGS sequence"/>
</dbReference>
<evidence type="ECO:0000256" key="7">
    <source>
        <dbReference type="PROSITE-ProRule" id="PRU01240"/>
    </source>
</evidence>
<evidence type="ECO:0000256" key="2">
    <source>
        <dbReference type="ARBA" id="ARBA00022670"/>
    </source>
</evidence>
<dbReference type="GO" id="GO:0004252">
    <property type="term" value="F:serine-type endopeptidase activity"/>
    <property type="evidence" value="ECO:0007669"/>
    <property type="project" value="InterPro"/>
</dbReference>